<evidence type="ECO:0000256" key="1">
    <source>
        <dbReference type="SAM" id="MobiDB-lite"/>
    </source>
</evidence>
<evidence type="ECO:0000259" key="2">
    <source>
        <dbReference type="Pfam" id="PF00078"/>
    </source>
</evidence>
<dbReference type="PANTHER" id="PTHR47027:SF20">
    <property type="entry name" value="REVERSE TRANSCRIPTASE-LIKE PROTEIN WITH RNA-DIRECTED DNA POLYMERASE DOMAIN"/>
    <property type="match status" value="1"/>
</dbReference>
<evidence type="ECO:0000313" key="3">
    <source>
        <dbReference type="EMBL" id="GFR75600.1"/>
    </source>
</evidence>
<dbReference type="AlphaFoldDB" id="A0AAV4FS46"/>
<dbReference type="SUPFAM" id="SSF56672">
    <property type="entry name" value="DNA/RNA polymerases"/>
    <property type="match status" value="1"/>
</dbReference>
<protein>
    <submittedName>
        <fullName evidence="3">Endonuclease-reverse transcriptase</fullName>
    </submittedName>
</protein>
<dbReference type="PANTHER" id="PTHR47027">
    <property type="entry name" value="REVERSE TRANSCRIPTASE DOMAIN-CONTAINING PROTEIN"/>
    <property type="match status" value="1"/>
</dbReference>
<accession>A0AAV4FS46</accession>
<keyword evidence="3" id="KW-0378">Hydrolase</keyword>
<keyword evidence="3" id="KW-0255">Endonuclease</keyword>
<feature type="region of interest" description="Disordered" evidence="1">
    <location>
        <begin position="1"/>
        <end position="30"/>
    </location>
</feature>
<comment type="caution">
    <text evidence="3">The sequence shown here is derived from an EMBL/GenBank/DDBJ whole genome shotgun (WGS) entry which is preliminary data.</text>
</comment>
<dbReference type="InterPro" id="IPR000477">
    <property type="entry name" value="RT_dom"/>
</dbReference>
<reference evidence="3 4" key="1">
    <citation type="journal article" date="2021" name="Elife">
        <title>Chloroplast acquisition without the gene transfer in kleptoplastic sea slugs, Plakobranchus ocellatus.</title>
        <authorList>
            <person name="Maeda T."/>
            <person name="Takahashi S."/>
            <person name="Yoshida T."/>
            <person name="Shimamura S."/>
            <person name="Takaki Y."/>
            <person name="Nagai Y."/>
            <person name="Toyoda A."/>
            <person name="Suzuki Y."/>
            <person name="Arimoto A."/>
            <person name="Ishii H."/>
            <person name="Satoh N."/>
            <person name="Nishiyama T."/>
            <person name="Hasebe M."/>
            <person name="Maruyama T."/>
            <person name="Minagawa J."/>
            <person name="Obokata J."/>
            <person name="Shigenobu S."/>
        </authorList>
    </citation>
    <scope>NUCLEOTIDE SEQUENCE [LARGE SCALE GENOMIC DNA]</scope>
</reference>
<dbReference type="InterPro" id="IPR043502">
    <property type="entry name" value="DNA/RNA_pol_sf"/>
</dbReference>
<evidence type="ECO:0000313" key="4">
    <source>
        <dbReference type="Proteomes" id="UP000762676"/>
    </source>
</evidence>
<keyword evidence="3" id="KW-0540">Nuclease</keyword>
<gene>
    <name evidence="3" type="ORF">ElyMa_005780400</name>
</gene>
<dbReference type="EMBL" id="BMAT01011596">
    <property type="protein sequence ID" value="GFR75600.1"/>
    <property type="molecule type" value="Genomic_DNA"/>
</dbReference>
<dbReference type="Pfam" id="PF00078">
    <property type="entry name" value="RVT_1"/>
    <property type="match status" value="1"/>
</dbReference>
<organism evidence="3 4">
    <name type="scientific">Elysia marginata</name>
    <dbReference type="NCBI Taxonomy" id="1093978"/>
    <lineage>
        <taxon>Eukaryota</taxon>
        <taxon>Metazoa</taxon>
        <taxon>Spiralia</taxon>
        <taxon>Lophotrochozoa</taxon>
        <taxon>Mollusca</taxon>
        <taxon>Gastropoda</taxon>
        <taxon>Heterobranchia</taxon>
        <taxon>Euthyneura</taxon>
        <taxon>Panpulmonata</taxon>
        <taxon>Sacoglossa</taxon>
        <taxon>Placobranchoidea</taxon>
        <taxon>Plakobranchidae</taxon>
        <taxon>Elysia</taxon>
    </lineage>
</organism>
<feature type="compositionally biased region" description="Polar residues" evidence="1">
    <location>
        <begin position="1"/>
        <end position="10"/>
    </location>
</feature>
<proteinExistence type="predicted"/>
<keyword evidence="4" id="KW-1185">Reference proteome</keyword>
<dbReference type="GO" id="GO:0004519">
    <property type="term" value="F:endonuclease activity"/>
    <property type="evidence" value="ECO:0007669"/>
    <property type="project" value="UniProtKB-KW"/>
</dbReference>
<feature type="domain" description="Reverse transcriptase" evidence="2">
    <location>
        <begin position="116"/>
        <end position="242"/>
    </location>
</feature>
<sequence length="255" mass="28253">MKPFVRQTTLIRRDGSKREPHSGMDHLGQALPECSNPISYHLSLRFGIRRGAAKNVLTTAFHSCLSSAVRVSQCCPFSDVVFPAFFLPTSPSISIYGILYDGLGKARRASSVPTLFQFPLPNDGQKATSAVFCNNKIGDWFTTTVRVRQGCLLSPTLFNIFLERILTDALEDHFGTVSFGGRPITKLRFPDDIDGLAGNDCEMASLVEQLDKASSNFDMEISAEKTNIMTNRKESSKKKIKVNGQILERLQNSNI</sequence>
<name>A0AAV4FS46_9GAST</name>
<dbReference type="Proteomes" id="UP000762676">
    <property type="component" value="Unassembled WGS sequence"/>
</dbReference>
<feature type="compositionally biased region" description="Basic and acidic residues" evidence="1">
    <location>
        <begin position="11"/>
        <end position="24"/>
    </location>
</feature>